<evidence type="ECO:0000313" key="1">
    <source>
        <dbReference type="EMBL" id="KKM75489.1"/>
    </source>
</evidence>
<accession>A0A0F9K0B6</accession>
<name>A0A0F9K0B6_9ZZZZ</name>
<dbReference type="EMBL" id="LAZR01008970">
    <property type="protein sequence ID" value="KKM75489.1"/>
    <property type="molecule type" value="Genomic_DNA"/>
</dbReference>
<organism evidence="1">
    <name type="scientific">marine sediment metagenome</name>
    <dbReference type="NCBI Taxonomy" id="412755"/>
    <lineage>
        <taxon>unclassified sequences</taxon>
        <taxon>metagenomes</taxon>
        <taxon>ecological metagenomes</taxon>
    </lineage>
</organism>
<reference evidence="1" key="1">
    <citation type="journal article" date="2015" name="Nature">
        <title>Complex archaea that bridge the gap between prokaryotes and eukaryotes.</title>
        <authorList>
            <person name="Spang A."/>
            <person name="Saw J.H."/>
            <person name="Jorgensen S.L."/>
            <person name="Zaremba-Niedzwiedzka K."/>
            <person name="Martijn J."/>
            <person name="Lind A.E."/>
            <person name="van Eijk R."/>
            <person name="Schleper C."/>
            <person name="Guy L."/>
            <person name="Ettema T.J."/>
        </authorList>
    </citation>
    <scope>NUCLEOTIDE SEQUENCE</scope>
</reference>
<proteinExistence type="predicted"/>
<protein>
    <submittedName>
        <fullName evidence="1">Uncharacterized protein</fullName>
    </submittedName>
</protein>
<comment type="caution">
    <text evidence="1">The sequence shown here is derived from an EMBL/GenBank/DDBJ whole genome shotgun (WGS) entry which is preliminary data.</text>
</comment>
<gene>
    <name evidence="1" type="ORF">LCGC14_1389830</name>
</gene>
<sequence length="63" mass="7055">MAVYKLDKEGEMKPMDTFEAKSGEHKGEVVVVVEQLNSGKHRCLTFGGDTHDYDENGEEVSHD</sequence>
<dbReference type="AlphaFoldDB" id="A0A0F9K0B6"/>